<dbReference type="Proteomes" id="UP000474054">
    <property type="component" value="Unassembled WGS sequence"/>
</dbReference>
<dbReference type="GeneID" id="42778899"/>
<evidence type="ECO:0000313" key="3">
    <source>
        <dbReference type="Proteomes" id="UP000426328"/>
    </source>
</evidence>
<dbReference type="EMBL" id="WHYS01000002">
    <property type="protein sequence ID" value="MQL56184.1"/>
    <property type="molecule type" value="Genomic_DNA"/>
</dbReference>
<accession>A0A650CTZ2</accession>
<keyword evidence="3" id="KW-1185">Reference proteome</keyword>
<dbReference type="RefSeq" id="WP_155861053.1">
    <property type="nucleotide sequence ID" value="NZ_CP045482.1"/>
</dbReference>
<organism evidence="2 3">
    <name type="scientific">Acidianus ambivalens</name>
    <name type="common">Desulfurolobus ambivalens</name>
    <dbReference type="NCBI Taxonomy" id="2283"/>
    <lineage>
        <taxon>Archaea</taxon>
        <taxon>Thermoproteota</taxon>
        <taxon>Thermoprotei</taxon>
        <taxon>Sulfolobales</taxon>
        <taxon>Sulfolobaceae</taxon>
        <taxon>Acidianus</taxon>
    </lineage>
</organism>
<dbReference type="EMBL" id="CP045482">
    <property type="protein sequence ID" value="QGR21276.1"/>
    <property type="molecule type" value="Genomic_DNA"/>
</dbReference>
<gene>
    <name evidence="2" type="ORF">D1866_04145</name>
    <name evidence="1" type="ORF">GFB69_10685</name>
</gene>
<protein>
    <submittedName>
        <fullName evidence="2">AsnC family protein</fullName>
    </submittedName>
</protein>
<evidence type="ECO:0000313" key="4">
    <source>
        <dbReference type="Proteomes" id="UP000474054"/>
    </source>
</evidence>
<proteinExistence type="predicted"/>
<reference evidence="2 3" key="2">
    <citation type="submission" date="2019-10" db="EMBL/GenBank/DDBJ databases">
        <title>Genome Sequences from Six Type Strain Members of the Archaeal Family Sulfolobaceae: Acidianus ambivalens, Acidianus infernus, Metallosphaera prunae, Stygiolobus azoricus, Sulfolobus metallicus, and Sulfurisphaera ohwakuensis.</title>
        <authorList>
            <person name="Counts J.A."/>
            <person name="Kelly R.M."/>
        </authorList>
    </citation>
    <scope>NUCLEOTIDE SEQUENCE [LARGE SCALE GENOMIC DNA]</scope>
    <source>
        <strain evidence="2 3">LEI 10</strain>
    </source>
</reference>
<dbReference type="AlphaFoldDB" id="A0A650CTZ2"/>
<evidence type="ECO:0000313" key="2">
    <source>
        <dbReference type="EMBL" id="QGR21276.1"/>
    </source>
</evidence>
<dbReference type="Proteomes" id="UP000426328">
    <property type="component" value="Chromosome"/>
</dbReference>
<evidence type="ECO:0000313" key="1">
    <source>
        <dbReference type="EMBL" id="MQL56184.1"/>
    </source>
</evidence>
<reference evidence="1 4" key="1">
    <citation type="submission" date="2019-10" db="EMBL/GenBank/DDBJ databases">
        <title>Comparative genomics of sulfur disproportionating microorganisms.</title>
        <authorList>
            <person name="Ward L.M."/>
            <person name="Bertran E."/>
            <person name="Johnston D."/>
        </authorList>
    </citation>
    <scope>NUCLEOTIDE SEQUENCE [LARGE SCALE GENOMIC DNA]</scope>
    <source>
        <strain evidence="1 4">DSM 3772</strain>
    </source>
</reference>
<dbReference type="KEGG" id="aamb:D1866_04145"/>
<sequence length="351" mass="41763">MLIEKEKIMLSEILYYLQRFGDLNPKVIGAISRIKEANKLIQWLRENFHYRLAPIPRYEALGLKKYYVTIYSNYADISLYNTYELFDGITSFILRDVINPLVLNLSIYYNSTDFDRVLDYLQDEGIIYHYDIHKVEEEKFYPIDYSIFDFEKREFTGILNSPREPFELPDLTEGFFPDEVDMKIIGKKQERTISSLKDISTMLGISFKDALYHTQAHVIGKGLIKGYSIYLYKPDFRLEISFSEEDTLEELSRIPSMYLAYKLDDKTYYAHVFDNSSRLLNYLDFISSLKGKDTIEVYIHPFNEKFMFTASIPYEHFENGRWNFNTEVMMLRAEKLVKKIEEKEGRREEEE</sequence>
<name>A0A650CTZ2_ACIAM</name>